<evidence type="ECO:0000313" key="6">
    <source>
        <dbReference type="Proteomes" id="UP001211065"/>
    </source>
</evidence>
<keyword evidence="2" id="KW-0472">Membrane</keyword>
<dbReference type="InterPro" id="IPR012336">
    <property type="entry name" value="Thioredoxin-like_fold"/>
</dbReference>
<name>A0AAD5U5H4_9FUNG</name>
<evidence type="ECO:0000259" key="3">
    <source>
        <dbReference type="Pfam" id="PF17171"/>
    </source>
</evidence>
<dbReference type="InterPro" id="IPR026928">
    <property type="entry name" value="FAX/IsoI-like"/>
</dbReference>
<gene>
    <name evidence="5" type="ORF">HK099_007389</name>
</gene>
<dbReference type="CDD" id="cd03193">
    <property type="entry name" value="GST_C_Metaxin"/>
    <property type="match status" value="1"/>
</dbReference>
<feature type="transmembrane region" description="Helical" evidence="2">
    <location>
        <begin position="6"/>
        <end position="27"/>
    </location>
</feature>
<feature type="domain" description="Thioredoxin-like fold" evidence="4">
    <location>
        <begin position="74"/>
        <end position="163"/>
    </location>
</feature>
<dbReference type="InterPro" id="IPR036249">
    <property type="entry name" value="Thioredoxin-like_sf"/>
</dbReference>
<feature type="domain" description="Metaxin glutathione S-transferase" evidence="3">
    <location>
        <begin position="229"/>
        <end position="294"/>
    </location>
</feature>
<evidence type="ECO:0000256" key="1">
    <source>
        <dbReference type="ARBA" id="ARBA00006475"/>
    </source>
</evidence>
<dbReference type="PANTHER" id="PTHR12289:SF41">
    <property type="entry name" value="FAILED AXON CONNECTIONS-RELATED"/>
    <property type="match status" value="1"/>
</dbReference>
<dbReference type="SUPFAM" id="SSF47616">
    <property type="entry name" value="GST C-terminal domain-like"/>
    <property type="match status" value="1"/>
</dbReference>
<dbReference type="SFLD" id="SFLDG01200">
    <property type="entry name" value="SUF1.1"/>
    <property type="match status" value="1"/>
</dbReference>
<proteinExistence type="inferred from homology"/>
<dbReference type="InterPro" id="IPR033468">
    <property type="entry name" value="Metaxin_GST"/>
</dbReference>
<keyword evidence="2" id="KW-1133">Transmembrane helix</keyword>
<comment type="caution">
    <text evidence="5">The sequence shown here is derived from an EMBL/GenBank/DDBJ whole genome shotgun (WGS) entry which is preliminary data.</text>
</comment>
<dbReference type="AlphaFoldDB" id="A0AAD5U5H4"/>
<dbReference type="SFLD" id="SFLDG01180">
    <property type="entry name" value="SUF1"/>
    <property type="match status" value="1"/>
</dbReference>
<dbReference type="InterPro" id="IPR050931">
    <property type="entry name" value="Mito_Protein_Transport_Metaxin"/>
</dbReference>
<evidence type="ECO:0000313" key="5">
    <source>
        <dbReference type="EMBL" id="KAJ3225102.1"/>
    </source>
</evidence>
<dbReference type="Gene3D" id="1.20.1050.10">
    <property type="match status" value="1"/>
</dbReference>
<dbReference type="GO" id="GO:0005737">
    <property type="term" value="C:cytoplasm"/>
    <property type="evidence" value="ECO:0007669"/>
    <property type="project" value="TreeGrafter"/>
</dbReference>
<dbReference type="SFLD" id="SFLDS00019">
    <property type="entry name" value="Glutathione_Transferase_(cytos"/>
    <property type="match status" value="1"/>
</dbReference>
<protein>
    <submittedName>
        <fullName evidence="5">Uncharacterized protein</fullName>
    </submittedName>
</protein>
<organism evidence="5 6">
    <name type="scientific">Clydaea vesicula</name>
    <dbReference type="NCBI Taxonomy" id="447962"/>
    <lineage>
        <taxon>Eukaryota</taxon>
        <taxon>Fungi</taxon>
        <taxon>Fungi incertae sedis</taxon>
        <taxon>Chytridiomycota</taxon>
        <taxon>Chytridiomycota incertae sedis</taxon>
        <taxon>Chytridiomycetes</taxon>
        <taxon>Lobulomycetales</taxon>
        <taxon>Lobulomycetaceae</taxon>
        <taxon>Clydaea</taxon>
    </lineage>
</organism>
<dbReference type="Pfam" id="PF17172">
    <property type="entry name" value="GST_N_4"/>
    <property type="match status" value="1"/>
</dbReference>
<reference evidence="5" key="1">
    <citation type="submission" date="2020-05" db="EMBL/GenBank/DDBJ databases">
        <title>Phylogenomic resolution of chytrid fungi.</title>
        <authorList>
            <person name="Stajich J.E."/>
            <person name="Amses K."/>
            <person name="Simmons R."/>
            <person name="Seto K."/>
            <person name="Myers J."/>
            <person name="Bonds A."/>
            <person name="Quandt C.A."/>
            <person name="Barry K."/>
            <person name="Liu P."/>
            <person name="Grigoriev I."/>
            <person name="Longcore J.E."/>
            <person name="James T.Y."/>
        </authorList>
    </citation>
    <scope>NUCLEOTIDE SEQUENCE</scope>
    <source>
        <strain evidence="5">JEL0476</strain>
    </source>
</reference>
<dbReference type="Proteomes" id="UP001211065">
    <property type="component" value="Unassembled WGS sequence"/>
</dbReference>
<dbReference type="InterPro" id="IPR040079">
    <property type="entry name" value="Glutathione_S-Trfase"/>
</dbReference>
<sequence length="324" mass="37356">MNSITPYLIVIVIFASLILIFVTKKVLVNQRKKHFSRNFPPETKEAAIGEERDPSLIYLHIPNLMKWGNPNASPYSLKLETWLRLNHIDYVVVRDFDLKSAPKGKIPWIEYEGKKIGDSELIINYLSEKLNIKEFASVDGDTSTFNLNEKIAVSHFITTLVSEHTVAGILGYQRNYEYFEETLKAYTGMDKLPFYLKFLASRIKKGTFNKLKLRGLAIHSRDEIYFNIGKKDLQMLSLFLGNKKFFFGDGVSRVDASVFSILASLAWIPLVNSPIKLMILNDPEFLNLKNYLIRVKDLVWKDSKIPWYIGEDCVVRSNTIPFEE</sequence>
<dbReference type="Pfam" id="PF17171">
    <property type="entry name" value="GST_C_6"/>
    <property type="match status" value="1"/>
</dbReference>
<dbReference type="PANTHER" id="PTHR12289">
    <property type="entry name" value="METAXIN RELATED"/>
    <property type="match status" value="1"/>
</dbReference>
<dbReference type="Gene3D" id="3.40.30.10">
    <property type="entry name" value="Glutaredoxin"/>
    <property type="match status" value="1"/>
</dbReference>
<keyword evidence="6" id="KW-1185">Reference proteome</keyword>
<comment type="similarity">
    <text evidence="1">Belongs to the FAX family.</text>
</comment>
<evidence type="ECO:0000256" key="2">
    <source>
        <dbReference type="SAM" id="Phobius"/>
    </source>
</evidence>
<dbReference type="EMBL" id="JADGJW010000071">
    <property type="protein sequence ID" value="KAJ3225102.1"/>
    <property type="molecule type" value="Genomic_DNA"/>
</dbReference>
<accession>A0AAD5U5H4</accession>
<dbReference type="SUPFAM" id="SSF52833">
    <property type="entry name" value="Thioredoxin-like"/>
    <property type="match status" value="1"/>
</dbReference>
<keyword evidence="2" id="KW-0812">Transmembrane</keyword>
<evidence type="ECO:0000259" key="4">
    <source>
        <dbReference type="Pfam" id="PF17172"/>
    </source>
</evidence>
<dbReference type="InterPro" id="IPR036282">
    <property type="entry name" value="Glutathione-S-Trfase_C_sf"/>
</dbReference>